<proteinExistence type="predicted"/>
<dbReference type="Gene3D" id="3.30.110.90">
    <property type="entry name" value="Amidohydrolase"/>
    <property type="match status" value="1"/>
</dbReference>
<dbReference type="Proteomes" id="UP001444661">
    <property type="component" value="Unassembled WGS sequence"/>
</dbReference>
<gene>
    <name evidence="2" type="ORF">PG993_008756</name>
</gene>
<evidence type="ECO:0000313" key="3">
    <source>
        <dbReference type="Proteomes" id="UP001444661"/>
    </source>
</evidence>
<comment type="caution">
    <text evidence="2">The sequence shown here is derived from an EMBL/GenBank/DDBJ whole genome shotgun (WGS) entry which is preliminary data.</text>
</comment>
<dbReference type="Gene3D" id="3.40.50.10910">
    <property type="entry name" value="Amidohydrolase"/>
    <property type="match status" value="1"/>
</dbReference>
<dbReference type="PANTHER" id="PTHR43135">
    <property type="entry name" value="ALPHA-D-RIBOSE 1-METHYLPHOSPHONATE 5-TRIPHOSPHATE DIPHOSPHATASE"/>
    <property type="match status" value="1"/>
</dbReference>
<dbReference type="Gene3D" id="2.30.40.10">
    <property type="entry name" value="Urease, subunit C, domain 1"/>
    <property type="match status" value="1"/>
</dbReference>
<dbReference type="Pfam" id="PF01979">
    <property type="entry name" value="Amidohydro_1"/>
    <property type="match status" value="1"/>
</dbReference>
<dbReference type="SUPFAM" id="SSF51556">
    <property type="entry name" value="Metallo-dependent hydrolases"/>
    <property type="match status" value="1"/>
</dbReference>
<dbReference type="InterPro" id="IPR051781">
    <property type="entry name" value="Metallo-dep_Hydrolase"/>
</dbReference>
<keyword evidence="3" id="KW-1185">Reference proteome</keyword>
<dbReference type="PANTHER" id="PTHR43135:SF3">
    <property type="entry name" value="ALPHA-D-RIBOSE 1-METHYLPHOSPHONATE 5-TRIPHOSPHATE DIPHOSPHATASE"/>
    <property type="match status" value="1"/>
</dbReference>
<dbReference type="EMBL" id="JAQQWK010000008">
    <property type="protein sequence ID" value="KAK8036142.1"/>
    <property type="molecule type" value="Genomic_DNA"/>
</dbReference>
<evidence type="ECO:0000259" key="1">
    <source>
        <dbReference type="Pfam" id="PF01979"/>
    </source>
</evidence>
<sequence length="375" mass="40558">MSRTVIRNAHVFDGDAFAGPQTVVIEGSHIGPERDPADGDEIIDGTGCTILPGLIDCHVHIADEAQLASCASFGVTTVCDMGCVPSDKFRTLREAHGPTSWLGAGLPAFAEGSTHARLFRLAGVGGEQAVHDVEEAATFVRARAQHDRVDYVKVIADVPGHDQAVLDKICEEARRHGKMTVAHAAHFEAFPRCLRAGFDILTHVPLDKPLRQDMAESMAAQGMFAVPTLTMMETFSQSWVMWMLMRRTMNFDHSMRSVRTMREAGVPILAGTDSHNAGILFNIPAGRSLHHEIELLVKAGLSPVEALRAATSQAARCFSLDDRGRVKPGFRADLVLVQGNPLEDISVTRRIVRVWSGGQPVEPAAPTGNGACVMM</sequence>
<evidence type="ECO:0000313" key="2">
    <source>
        <dbReference type="EMBL" id="KAK8036142.1"/>
    </source>
</evidence>
<dbReference type="Gene3D" id="1.20.58.520">
    <property type="entry name" value="Amidohydrolase"/>
    <property type="match status" value="1"/>
</dbReference>
<dbReference type="InterPro" id="IPR011059">
    <property type="entry name" value="Metal-dep_hydrolase_composite"/>
</dbReference>
<name>A0ABR1SPL7_9PEZI</name>
<reference evidence="2 3" key="1">
    <citation type="submission" date="2023-01" db="EMBL/GenBank/DDBJ databases">
        <title>Analysis of 21 Apiospora genomes using comparative genomics revels a genus with tremendous synthesis potential of carbohydrate active enzymes and secondary metabolites.</title>
        <authorList>
            <person name="Sorensen T."/>
        </authorList>
    </citation>
    <scope>NUCLEOTIDE SEQUENCE [LARGE SCALE GENOMIC DNA]</scope>
    <source>
        <strain evidence="2 3">CBS 33761</strain>
    </source>
</reference>
<dbReference type="InterPro" id="IPR032466">
    <property type="entry name" value="Metal_Hydrolase"/>
</dbReference>
<feature type="domain" description="Amidohydrolase-related" evidence="1">
    <location>
        <begin position="49"/>
        <end position="361"/>
    </location>
</feature>
<organism evidence="2 3">
    <name type="scientific">Apiospora rasikravindrae</name>
    <dbReference type="NCBI Taxonomy" id="990691"/>
    <lineage>
        <taxon>Eukaryota</taxon>
        <taxon>Fungi</taxon>
        <taxon>Dikarya</taxon>
        <taxon>Ascomycota</taxon>
        <taxon>Pezizomycotina</taxon>
        <taxon>Sordariomycetes</taxon>
        <taxon>Xylariomycetidae</taxon>
        <taxon>Amphisphaeriales</taxon>
        <taxon>Apiosporaceae</taxon>
        <taxon>Apiospora</taxon>
    </lineage>
</organism>
<protein>
    <recommendedName>
        <fullName evidence="1">Amidohydrolase-related domain-containing protein</fullName>
    </recommendedName>
</protein>
<accession>A0ABR1SPL7</accession>
<dbReference type="SUPFAM" id="SSF51338">
    <property type="entry name" value="Composite domain of metallo-dependent hydrolases"/>
    <property type="match status" value="1"/>
</dbReference>
<dbReference type="InterPro" id="IPR006680">
    <property type="entry name" value="Amidohydro-rel"/>
</dbReference>